<dbReference type="Pfam" id="PF14206">
    <property type="entry name" value="Cys_rich_CPCC"/>
    <property type="match status" value="1"/>
</dbReference>
<organism evidence="2 3">
    <name type="scientific">Acinetobacter piscicola</name>
    <dbReference type="NCBI Taxonomy" id="2006115"/>
    <lineage>
        <taxon>Bacteria</taxon>
        <taxon>Pseudomonadati</taxon>
        <taxon>Pseudomonadota</taxon>
        <taxon>Gammaproteobacteria</taxon>
        <taxon>Moraxellales</taxon>
        <taxon>Moraxellaceae</taxon>
        <taxon>Acinetobacter</taxon>
    </lineage>
</organism>
<sequence length="184" mass="21556">MNRKSVANEIAKKAVLDLSVEERNALVLSVWHVVDQQDIDEGFDVSQIDIDYSILEFFLNNEFDDDMVYGEFFTPAIVYMLSQRYLLYNNMKLKKMYKILYCEDICISEDSRDFFSKCKCCGFYTLPLEPDFEACGLCLWQDEGKNDYDFSPVNGMTIIEYREIFFVNNAKAKLEKLYISDNSI</sequence>
<accession>A0A7S6VY74</accession>
<name>A0A7S6VY74_9GAMM</name>
<reference evidence="2 3" key="1">
    <citation type="submission" date="2020-02" db="EMBL/GenBank/DDBJ databases">
        <title>Tigecycline-resistant Acinetobacter species from pigs and migratory birds.</title>
        <authorList>
            <person name="Chen C."/>
            <person name="Sun J."/>
            <person name="Liao X.-P."/>
            <person name="Liu Y.-H."/>
        </authorList>
    </citation>
    <scope>NUCLEOTIDE SEQUENCE [LARGE SCALE GENOMIC DNA]</scope>
    <source>
        <strain evidence="2 3">YH12207_T</strain>
    </source>
</reference>
<dbReference type="Proteomes" id="UP000593966">
    <property type="component" value="Chromosome"/>
</dbReference>
<keyword evidence="3" id="KW-1185">Reference proteome</keyword>
<dbReference type="EMBL" id="CP048659">
    <property type="protein sequence ID" value="QOW46995.1"/>
    <property type="molecule type" value="Genomic_DNA"/>
</dbReference>
<evidence type="ECO:0000313" key="2">
    <source>
        <dbReference type="EMBL" id="QOW46995.1"/>
    </source>
</evidence>
<dbReference type="AlphaFoldDB" id="A0A7S6VY74"/>
<evidence type="ECO:0000259" key="1">
    <source>
        <dbReference type="Pfam" id="PF14206"/>
    </source>
</evidence>
<dbReference type="InterPro" id="IPR025983">
    <property type="entry name" value="Cys_rich_CPCC"/>
</dbReference>
<proteinExistence type="predicted"/>
<evidence type="ECO:0000313" key="3">
    <source>
        <dbReference type="Proteomes" id="UP000593966"/>
    </source>
</evidence>
<gene>
    <name evidence="2" type="ORF">G0028_14470</name>
</gene>
<protein>
    <recommendedName>
        <fullName evidence="1">Cysteine-rich CPCC domain-containing protein</fullName>
    </recommendedName>
</protein>
<dbReference type="RefSeq" id="WP_180047798.1">
    <property type="nucleotide sequence ID" value="NZ_CP048659.1"/>
</dbReference>
<feature type="domain" description="Cysteine-rich CPCC" evidence="1">
    <location>
        <begin position="117"/>
        <end position="146"/>
    </location>
</feature>